<keyword evidence="2" id="KW-1185">Reference proteome</keyword>
<accession>A0A840IBW3</accession>
<dbReference type="InterPro" id="IPR011013">
    <property type="entry name" value="Gal_mutarotase_sf_dom"/>
</dbReference>
<sequence length="328" mass="34928">MTVAGERELANAELRVRCAPAHGFAITSIVDLRSGAEALWQRAGHEPARCTRALGPSGAASDATFADLFVGGWFTMFPDVGYPPPDDPSSLMHGELARLPWEELEATPTEVVARVRTVRRPFEVRRRVALDGPRLLVEERIENVGAAAAPFAWGHHPCFSRATFAGGRLTLDVDAARVPEPASVPACARLRAGAAFAWPRAPRADGGAEDVSIVPARADGRLDHVCLRLRAGVVRLTAPAVGRALALTFDAELFEHALLWQNLRAPVSPFWGGADTFAVELSTIPGRGMREAEAARAVRALAPGAVAATTIALRWEELAAAARPSPPG</sequence>
<dbReference type="Gene3D" id="2.70.98.10">
    <property type="match status" value="1"/>
</dbReference>
<dbReference type="GO" id="GO:0003824">
    <property type="term" value="F:catalytic activity"/>
    <property type="evidence" value="ECO:0007669"/>
    <property type="project" value="InterPro"/>
</dbReference>
<dbReference type="GO" id="GO:0005975">
    <property type="term" value="P:carbohydrate metabolic process"/>
    <property type="evidence" value="ECO:0007669"/>
    <property type="project" value="InterPro"/>
</dbReference>
<protein>
    <submittedName>
        <fullName evidence="1">Galactose mutarotase-like enzyme</fullName>
    </submittedName>
</protein>
<evidence type="ECO:0000313" key="2">
    <source>
        <dbReference type="Proteomes" id="UP000585272"/>
    </source>
</evidence>
<dbReference type="AlphaFoldDB" id="A0A840IBW3"/>
<name>A0A840IBW3_9ACTN</name>
<organism evidence="1 2">
    <name type="scientific">Conexibacter arvalis</name>
    <dbReference type="NCBI Taxonomy" id="912552"/>
    <lineage>
        <taxon>Bacteria</taxon>
        <taxon>Bacillati</taxon>
        <taxon>Actinomycetota</taxon>
        <taxon>Thermoleophilia</taxon>
        <taxon>Solirubrobacterales</taxon>
        <taxon>Conexibacteraceae</taxon>
        <taxon>Conexibacter</taxon>
    </lineage>
</organism>
<dbReference type="Proteomes" id="UP000585272">
    <property type="component" value="Unassembled WGS sequence"/>
</dbReference>
<comment type="caution">
    <text evidence="1">The sequence shown here is derived from an EMBL/GenBank/DDBJ whole genome shotgun (WGS) entry which is preliminary data.</text>
</comment>
<dbReference type="GO" id="GO:0030246">
    <property type="term" value="F:carbohydrate binding"/>
    <property type="evidence" value="ECO:0007669"/>
    <property type="project" value="InterPro"/>
</dbReference>
<dbReference type="RefSeq" id="WP_183341596.1">
    <property type="nucleotide sequence ID" value="NZ_JACHNU010000002.1"/>
</dbReference>
<dbReference type="SUPFAM" id="SSF74650">
    <property type="entry name" value="Galactose mutarotase-like"/>
    <property type="match status" value="1"/>
</dbReference>
<reference evidence="1 2" key="1">
    <citation type="submission" date="2020-08" db="EMBL/GenBank/DDBJ databases">
        <title>Genomic Encyclopedia of Archaeal and Bacterial Type Strains, Phase II (KMG-II): from individual species to whole genera.</title>
        <authorList>
            <person name="Goeker M."/>
        </authorList>
    </citation>
    <scope>NUCLEOTIDE SEQUENCE [LARGE SCALE GENOMIC DNA]</scope>
    <source>
        <strain evidence="1 2">DSM 23288</strain>
    </source>
</reference>
<proteinExistence type="predicted"/>
<evidence type="ECO:0000313" key="1">
    <source>
        <dbReference type="EMBL" id="MBB4662417.1"/>
    </source>
</evidence>
<gene>
    <name evidence="1" type="ORF">BDZ31_002003</name>
</gene>
<dbReference type="EMBL" id="JACHNU010000002">
    <property type="protein sequence ID" value="MBB4662417.1"/>
    <property type="molecule type" value="Genomic_DNA"/>
</dbReference>
<dbReference type="InterPro" id="IPR014718">
    <property type="entry name" value="GH-type_carb-bd"/>
</dbReference>